<keyword evidence="1" id="KW-0812">Transmembrane</keyword>
<keyword evidence="1" id="KW-0472">Membrane</keyword>
<organism evidence="2 3">
    <name type="scientific">Aneurinibacillus aneurinilyticus ATCC 12856</name>
    <dbReference type="NCBI Taxonomy" id="649747"/>
    <lineage>
        <taxon>Bacteria</taxon>
        <taxon>Bacillati</taxon>
        <taxon>Bacillota</taxon>
        <taxon>Bacilli</taxon>
        <taxon>Bacillales</taxon>
        <taxon>Paenibacillaceae</taxon>
        <taxon>Aneurinibacillus group</taxon>
        <taxon>Aneurinibacillus</taxon>
    </lineage>
</organism>
<dbReference type="HOGENOM" id="CLU_2713578_0_0_9"/>
<feature type="transmembrane region" description="Helical" evidence="1">
    <location>
        <begin position="52"/>
        <end position="71"/>
    </location>
</feature>
<dbReference type="AlphaFoldDB" id="U1WPE3"/>
<keyword evidence="3" id="KW-1185">Reference proteome</keyword>
<evidence type="ECO:0000256" key="1">
    <source>
        <dbReference type="SAM" id="Phobius"/>
    </source>
</evidence>
<accession>U1WPE3</accession>
<proteinExistence type="predicted"/>
<evidence type="ECO:0000313" key="3">
    <source>
        <dbReference type="Proteomes" id="UP000016511"/>
    </source>
</evidence>
<dbReference type="EMBL" id="AWSJ01000381">
    <property type="protein sequence ID" value="ERI04500.1"/>
    <property type="molecule type" value="Genomic_DNA"/>
</dbReference>
<comment type="caution">
    <text evidence="2">The sequence shown here is derived from an EMBL/GenBank/DDBJ whole genome shotgun (WGS) entry which is preliminary data.</text>
</comment>
<keyword evidence="1" id="KW-1133">Transmembrane helix</keyword>
<reference evidence="2 3" key="1">
    <citation type="submission" date="2013-08" db="EMBL/GenBank/DDBJ databases">
        <authorList>
            <person name="Weinstock G."/>
            <person name="Sodergren E."/>
            <person name="Wylie T."/>
            <person name="Fulton L."/>
            <person name="Fulton R."/>
            <person name="Fronick C."/>
            <person name="O'Laughlin M."/>
            <person name="Godfrey J."/>
            <person name="Miner T."/>
            <person name="Herter B."/>
            <person name="Appelbaum E."/>
            <person name="Cordes M."/>
            <person name="Lek S."/>
            <person name="Wollam A."/>
            <person name="Pepin K.H."/>
            <person name="Palsikar V.B."/>
            <person name="Mitreva M."/>
            <person name="Wilson R.K."/>
        </authorList>
    </citation>
    <scope>NUCLEOTIDE SEQUENCE [LARGE SCALE GENOMIC DNA]</scope>
    <source>
        <strain evidence="2 3">ATCC 12856</strain>
    </source>
</reference>
<dbReference type="Proteomes" id="UP000016511">
    <property type="component" value="Unassembled WGS sequence"/>
</dbReference>
<gene>
    <name evidence="2" type="ORF">HMPREF0083_06012</name>
</gene>
<dbReference type="STRING" id="649747.HMPREF0083_06012"/>
<protein>
    <submittedName>
        <fullName evidence="2">Uncharacterized protein</fullName>
    </submittedName>
</protein>
<sequence length="72" mass="8283">MITWLEVGNSEKRRGWVCPPPFLLFLPPTIKSVDLSNQMYIGKKQERKSCRVNISAASTLLFTFLHFLISLN</sequence>
<evidence type="ECO:0000313" key="2">
    <source>
        <dbReference type="EMBL" id="ERI04500.1"/>
    </source>
</evidence>
<name>U1WPE3_ANEAE</name>